<feature type="compositionally biased region" description="Polar residues" evidence="1">
    <location>
        <begin position="1"/>
        <end position="32"/>
    </location>
</feature>
<feature type="region of interest" description="Disordered" evidence="1">
    <location>
        <begin position="238"/>
        <end position="279"/>
    </location>
</feature>
<name>A0A179F9X9_METCM</name>
<gene>
    <name evidence="2" type="ORF">VFPPC_07226</name>
</gene>
<proteinExistence type="predicted"/>
<feature type="region of interest" description="Disordered" evidence="1">
    <location>
        <begin position="334"/>
        <end position="474"/>
    </location>
</feature>
<dbReference type="KEGG" id="pchm:VFPPC_07226"/>
<protein>
    <submittedName>
        <fullName evidence="2">Uncharacterized protein</fullName>
    </submittedName>
</protein>
<evidence type="ECO:0000256" key="1">
    <source>
        <dbReference type="SAM" id="MobiDB-lite"/>
    </source>
</evidence>
<dbReference type="OrthoDB" id="4755921at2759"/>
<evidence type="ECO:0000313" key="3">
    <source>
        <dbReference type="Proteomes" id="UP000078397"/>
    </source>
</evidence>
<comment type="caution">
    <text evidence="2">The sequence shown here is derived from an EMBL/GenBank/DDBJ whole genome shotgun (WGS) entry which is preliminary data.</text>
</comment>
<feature type="compositionally biased region" description="Polar residues" evidence="1">
    <location>
        <begin position="359"/>
        <end position="375"/>
    </location>
</feature>
<feature type="compositionally biased region" description="Basic and acidic residues" evidence="1">
    <location>
        <begin position="339"/>
        <end position="358"/>
    </location>
</feature>
<feature type="compositionally biased region" description="Polar residues" evidence="1">
    <location>
        <begin position="256"/>
        <end position="275"/>
    </location>
</feature>
<dbReference type="AlphaFoldDB" id="A0A179F9X9"/>
<feature type="compositionally biased region" description="Polar residues" evidence="1">
    <location>
        <begin position="585"/>
        <end position="597"/>
    </location>
</feature>
<feature type="region of interest" description="Disordered" evidence="1">
    <location>
        <begin position="1"/>
        <end position="87"/>
    </location>
</feature>
<dbReference type="RefSeq" id="XP_018139795.1">
    <property type="nucleotide sequence ID" value="XM_018286124.1"/>
</dbReference>
<feature type="region of interest" description="Disordered" evidence="1">
    <location>
        <begin position="580"/>
        <end position="615"/>
    </location>
</feature>
<sequence>MVGLTSCTIKKTGPRQTSSGHVVSGTNKSQKTGNGGMKSRKDLPVGQSIGLEFNEPLNNPNWRSRRPPDDLGSPTMTTRKHAEAQNHHDTLSTLVSCQKASSFQSYALNTGPEELLRHPQVEFGRSAEPNHYANNDNSRWCQYDSLPVNQGSNSHFFDVVEHTRLYDQGVGRRRLDLFGVRGSQDSHHGNPRCILTRVSSGDESIDDGFIQMISRQHTLTPDESQGYQLIAALNATEPTPQKGCGSSIRSHDESQQKSGLSEQSNSHTDTKSGNFRSFRVDSKDSGFSLSSGSHQDFNIDHDIQDQRTSNISEDQKYALEQKDIAFQKLIKRLNGSGPQDKKSVELSRDSGYEHDSIRQDSQAELPQAALTTEKSQPTHETRRRVHTASDFAVGYWPRSGSQREDHSTDSGNGEAMEKSNTLNPKAREFLSFSQSGARKQGKARRPALLSFDISNEEQIGGDSSRESPSPEAQHKVPVVPVSQFGSTTGTLPVSTLNTPSIPLLFQPFPDSTTAILGLIPLVQDAYKPVTGQTGTWPSCFPGSSLSDYGKVPVADTYEPRSVQNPLFHGFSAISSSTKMGVPNPSGASTMNPATNSLPRRVPKPKQPNPRDQQEYEAWVEWRKATEPGYAMACKLRQQRRAQRNGSKVKQAP</sequence>
<organism evidence="2 3">
    <name type="scientific">Pochonia chlamydosporia 170</name>
    <dbReference type="NCBI Taxonomy" id="1380566"/>
    <lineage>
        <taxon>Eukaryota</taxon>
        <taxon>Fungi</taxon>
        <taxon>Dikarya</taxon>
        <taxon>Ascomycota</taxon>
        <taxon>Pezizomycotina</taxon>
        <taxon>Sordariomycetes</taxon>
        <taxon>Hypocreomycetidae</taxon>
        <taxon>Hypocreales</taxon>
        <taxon>Clavicipitaceae</taxon>
        <taxon>Pochonia</taxon>
    </lineage>
</organism>
<reference evidence="2 3" key="1">
    <citation type="journal article" date="2016" name="PLoS Pathog.">
        <title>Biosynthesis of antibiotic leucinostatins in bio-control fungus Purpureocillium lilacinum and their inhibition on phytophthora revealed by genome mining.</title>
        <authorList>
            <person name="Wang G."/>
            <person name="Liu Z."/>
            <person name="Lin R."/>
            <person name="Li E."/>
            <person name="Mao Z."/>
            <person name="Ling J."/>
            <person name="Yang Y."/>
            <person name="Yin W.B."/>
            <person name="Xie B."/>
        </authorList>
    </citation>
    <scope>NUCLEOTIDE SEQUENCE [LARGE SCALE GENOMIC DNA]</scope>
    <source>
        <strain evidence="2">170</strain>
    </source>
</reference>
<evidence type="ECO:0000313" key="2">
    <source>
        <dbReference type="EMBL" id="OAQ62091.1"/>
    </source>
</evidence>
<dbReference type="EMBL" id="LSBJ02000007">
    <property type="protein sequence ID" value="OAQ62091.1"/>
    <property type="molecule type" value="Genomic_DNA"/>
</dbReference>
<dbReference type="Proteomes" id="UP000078397">
    <property type="component" value="Unassembled WGS sequence"/>
</dbReference>
<dbReference type="GeneID" id="28850118"/>
<keyword evidence="3" id="KW-1185">Reference proteome</keyword>
<accession>A0A179F9X9</accession>